<evidence type="ECO:0000313" key="1">
    <source>
        <dbReference type="EMBL" id="EDO04071.1"/>
    </source>
</evidence>
<accession>A7EMK5</accession>
<proteinExistence type="predicted"/>
<name>A7EMK5_SCLS1</name>
<dbReference type="RefSeq" id="XP_001592313.1">
    <property type="nucleotide sequence ID" value="XM_001592263.1"/>
</dbReference>
<dbReference type="EMBL" id="CH476628">
    <property type="protein sequence ID" value="EDO04071.1"/>
    <property type="molecule type" value="Genomic_DNA"/>
</dbReference>
<organism evidence="1 2">
    <name type="scientific">Sclerotinia sclerotiorum (strain ATCC 18683 / 1980 / Ss-1)</name>
    <name type="common">White mold</name>
    <name type="synonym">Whetzelinia sclerotiorum</name>
    <dbReference type="NCBI Taxonomy" id="665079"/>
    <lineage>
        <taxon>Eukaryota</taxon>
        <taxon>Fungi</taxon>
        <taxon>Dikarya</taxon>
        <taxon>Ascomycota</taxon>
        <taxon>Pezizomycotina</taxon>
        <taxon>Leotiomycetes</taxon>
        <taxon>Helotiales</taxon>
        <taxon>Sclerotiniaceae</taxon>
        <taxon>Sclerotinia</taxon>
    </lineage>
</organism>
<dbReference type="Proteomes" id="UP000001312">
    <property type="component" value="Unassembled WGS sequence"/>
</dbReference>
<sequence>MSTCGPNLSQAMAFDLTANNTHVSEVGNGFQVQIIRIKFHLNIVPLRQNVRLSVWRHCGIRASKVKAPTFQ</sequence>
<gene>
    <name evidence="1" type="ORF">SS1G_06553</name>
</gene>
<dbReference type="InParanoid" id="A7EMK5"/>
<dbReference type="KEGG" id="ssl:SS1G_06553"/>
<keyword evidence="2" id="KW-1185">Reference proteome</keyword>
<protein>
    <submittedName>
        <fullName evidence="1">Uncharacterized protein</fullName>
    </submittedName>
</protein>
<evidence type="ECO:0000313" key="2">
    <source>
        <dbReference type="Proteomes" id="UP000001312"/>
    </source>
</evidence>
<reference evidence="2" key="1">
    <citation type="journal article" date="2011" name="PLoS Genet.">
        <title>Genomic analysis of the necrotrophic fungal pathogens Sclerotinia sclerotiorum and Botrytis cinerea.</title>
        <authorList>
            <person name="Amselem J."/>
            <person name="Cuomo C.A."/>
            <person name="van Kan J.A."/>
            <person name="Viaud M."/>
            <person name="Benito E.P."/>
            <person name="Couloux A."/>
            <person name="Coutinho P.M."/>
            <person name="de Vries R.P."/>
            <person name="Dyer P.S."/>
            <person name="Fillinger S."/>
            <person name="Fournier E."/>
            <person name="Gout L."/>
            <person name="Hahn M."/>
            <person name="Kohn L."/>
            <person name="Lapalu N."/>
            <person name="Plummer K.M."/>
            <person name="Pradier J.M."/>
            <person name="Quevillon E."/>
            <person name="Sharon A."/>
            <person name="Simon A."/>
            <person name="ten Have A."/>
            <person name="Tudzynski B."/>
            <person name="Tudzynski P."/>
            <person name="Wincker P."/>
            <person name="Andrew M."/>
            <person name="Anthouard V."/>
            <person name="Beever R.E."/>
            <person name="Beffa R."/>
            <person name="Benoit I."/>
            <person name="Bouzid O."/>
            <person name="Brault B."/>
            <person name="Chen Z."/>
            <person name="Choquer M."/>
            <person name="Collemare J."/>
            <person name="Cotton P."/>
            <person name="Danchin E.G."/>
            <person name="Da Silva C."/>
            <person name="Gautier A."/>
            <person name="Giraud C."/>
            <person name="Giraud T."/>
            <person name="Gonzalez C."/>
            <person name="Grossetete S."/>
            <person name="Guldener U."/>
            <person name="Henrissat B."/>
            <person name="Howlett B.J."/>
            <person name="Kodira C."/>
            <person name="Kretschmer M."/>
            <person name="Lappartient A."/>
            <person name="Leroch M."/>
            <person name="Levis C."/>
            <person name="Mauceli E."/>
            <person name="Neuveglise C."/>
            <person name="Oeser B."/>
            <person name="Pearson M."/>
            <person name="Poulain J."/>
            <person name="Poussereau N."/>
            <person name="Quesneville H."/>
            <person name="Rascle C."/>
            <person name="Schumacher J."/>
            <person name="Segurens B."/>
            <person name="Sexton A."/>
            <person name="Silva E."/>
            <person name="Sirven C."/>
            <person name="Soanes D.M."/>
            <person name="Talbot N.J."/>
            <person name="Templeton M."/>
            <person name="Yandava C."/>
            <person name="Yarden O."/>
            <person name="Zeng Q."/>
            <person name="Rollins J.A."/>
            <person name="Lebrun M.H."/>
            <person name="Dickman M."/>
        </authorList>
    </citation>
    <scope>NUCLEOTIDE SEQUENCE [LARGE SCALE GENOMIC DNA]</scope>
    <source>
        <strain evidence="2">ATCC 18683 / 1980 / Ss-1</strain>
    </source>
</reference>
<dbReference type="GeneID" id="5488269"/>
<dbReference type="AlphaFoldDB" id="A7EMK5"/>